<reference evidence="2 3" key="1">
    <citation type="journal article" date="2023" name="Int. J. Syst. Evol. Microbiol.">
        <title>Methylocystis iwaonis sp. nov., a type II methane-oxidizing bacterium from surface soil of a rice paddy field in Japan, and emended description of the genus Methylocystis (ex Whittenbury et al. 1970) Bowman et al. 1993.</title>
        <authorList>
            <person name="Kaise H."/>
            <person name="Sawadogo J.B."/>
            <person name="Alam M.S."/>
            <person name="Ueno C."/>
            <person name="Dianou D."/>
            <person name="Shinjo R."/>
            <person name="Asakawa S."/>
        </authorList>
    </citation>
    <scope>NUCLEOTIDE SEQUENCE [LARGE SCALE GENOMIC DNA]</scope>
    <source>
        <strain evidence="2 3">SS37A-Re</strain>
        <plasmid evidence="1 3">pSS37A-Re-3</plasmid>
        <plasmid evidence="2 3">pSS37A-Re-4</plasmid>
    </source>
</reference>
<organism evidence="2 3">
    <name type="scientific">Methylocystis iwaonis</name>
    <dbReference type="NCBI Taxonomy" id="2885079"/>
    <lineage>
        <taxon>Bacteria</taxon>
        <taxon>Pseudomonadati</taxon>
        <taxon>Pseudomonadota</taxon>
        <taxon>Alphaproteobacteria</taxon>
        <taxon>Hyphomicrobiales</taxon>
        <taxon>Methylocystaceae</taxon>
        <taxon>Methylocystis</taxon>
    </lineage>
</organism>
<dbReference type="Gene3D" id="3.10.180.10">
    <property type="entry name" value="2,3-Dihydroxybiphenyl 1,2-Dioxygenase, domain 1"/>
    <property type="match status" value="1"/>
</dbReference>
<sequence length="56" mass="6371">MFAVDDIDETLERLPRRGAQLVGEVVQYKDAYRLSKTLRVRLYLLHAAAKARLVAA</sequence>
<evidence type="ECO:0000313" key="1">
    <source>
        <dbReference type="EMBL" id="BDV36615.1"/>
    </source>
</evidence>
<dbReference type="Proteomes" id="UP001317629">
    <property type="component" value="Plasmid pSS37A-Re-4"/>
</dbReference>
<dbReference type="EMBL" id="AP027145">
    <property type="protein sequence ID" value="BDV36615.1"/>
    <property type="molecule type" value="Genomic_DNA"/>
</dbReference>
<gene>
    <name evidence="1" type="ORF">SS37A_41450</name>
    <name evidence="2" type="ORF">SS37A_41580</name>
</gene>
<proteinExistence type="predicted"/>
<geneLocation type="plasmid" evidence="1 3">
    <name>pSS37A-Re-3</name>
</geneLocation>
<protein>
    <submittedName>
        <fullName evidence="2">Uncharacterized protein</fullName>
    </submittedName>
</protein>
<accession>A0ABM8EEY7</accession>
<dbReference type="SUPFAM" id="SSF54593">
    <property type="entry name" value="Glyoxalase/Bleomycin resistance protein/Dihydroxybiphenyl dioxygenase"/>
    <property type="match status" value="1"/>
</dbReference>
<keyword evidence="2" id="KW-0614">Plasmid</keyword>
<dbReference type="InterPro" id="IPR029068">
    <property type="entry name" value="Glyas_Bleomycin-R_OHBP_Dase"/>
</dbReference>
<evidence type="ECO:0000313" key="3">
    <source>
        <dbReference type="Proteomes" id="UP001317629"/>
    </source>
</evidence>
<geneLocation type="plasmid" evidence="2 3">
    <name>pSS37A-Re-4</name>
</geneLocation>
<dbReference type="Proteomes" id="UP001317629">
    <property type="component" value="Plasmid pSS37A-Re-3"/>
</dbReference>
<evidence type="ECO:0000313" key="2">
    <source>
        <dbReference type="EMBL" id="BDV36628.1"/>
    </source>
</evidence>
<dbReference type="EMBL" id="AP027146">
    <property type="protein sequence ID" value="BDV36628.1"/>
    <property type="molecule type" value="Genomic_DNA"/>
</dbReference>
<keyword evidence="3" id="KW-1185">Reference proteome</keyword>
<name>A0ABM8EEY7_9HYPH</name>